<dbReference type="KEGG" id="spar:SPRG_18296"/>
<reference evidence="1 2" key="1">
    <citation type="journal article" date="2013" name="PLoS Genet.">
        <title>Distinctive expansion of potential virulence genes in the genome of the oomycete fish pathogen Saprolegnia parasitica.</title>
        <authorList>
            <person name="Jiang R.H."/>
            <person name="de Bruijn I."/>
            <person name="Haas B.J."/>
            <person name="Belmonte R."/>
            <person name="Lobach L."/>
            <person name="Christie J."/>
            <person name="van den Ackerveken G."/>
            <person name="Bottin A."/>
            <person name="Bulone V."/>
            <person name="Diaz-Moreno S.M."/>
            <person name="Dumas B."/>
            <person name="Fan L."/>
            <person name="Gaulin E."/>
            <person name="Govers F."/>
            <person name="Grenville-Briggs L.J."/>
            <person name="Horner N.R."/>
            <person name="Levin J.Z."/>
            <person name="Mammella M."/>
            <person name="Meijer H.J."/>
            <person name="Morris P."/>
            <person name="Nusbaum C."/>
            <person name="Oome S."/>
            <person name="Phillips A.J."/>
            <person name="van Rooyen D."/>
            <person name="Rzeszutek E."/>
            <person name="Saraiva M."/>
            <person name="Secombes C.J."/>
            <person name="Seidl M.F."/>
            <person name="Snel B."/>
            <person name="Stassen J.H."/>
            <person name="Sykes S."/>
            <person name="Tripathy S."/>
            <person name="van den Berg H."/>
            <person name="Vega-Arreguin J.C."/>
            <person name="Wawra S."/>
            <person name="Young S.K."/>
            <person name="Zeng Q."/>
            <person name="Dieguez-Uribeondo J."/>
            <person name="Russ C."/>
            <person name="Tyler B.M."/>
            <person name="van West P."/>
        </authorList>
    </citation>
    <scope>NUCLEOTIDE SEQUENCE [LARGE SCALE GENOMIC DNA]</scope>
    <source>
        <strain evidence="1 2">CBS 223.65</strain>
    </source>
</reference>
<proteinExistence type="predicted"/>
<protein>
    <recommendedName>
        <fullName evidence="3">Golgin subfamily A member 7/ERF4 domain-containing protein</fullName>
    </recommendedName>
</protein>
<keyword evidence="2" id="KW-1185">Reference proteome</keyword>
<dbReference type="GeneID" id="24139821"/>
<accession>A0A067BN92</accession>
<dbReference type="RefSeq" id="XP_012213124.1">
    <property type="nucleotide sequence ID" value="XM_012357734.1"/>
</dbReference>
<sequence length="170" mass="18856">MVSQALQEPLLPKDVAPVESTDAPDAKAKHRRVILAKLRPTGRVAVDGLASEYADAFTPPLQKLMAEADFRAAIAAINQTCYDYFPCTACVVYAYFGVALSCGLLFCCVRPCTGEVQENLELVIDRINAKKAFLDQGVAWSLERTRCHSWIEITQCPEERRKSASHRHSI</sequence>
<gene>
    <name evidence="1" type="ORF">SPRG_18296</name>
</gene>
<evidence type="ECO:0008006" key="3">
    <source>
        <dbReference type="Google" id="ProtNLM"/>
    </source>
</evidence>
<dbReference type="OMA" id="IQWRLER"/>
<evidence type="ECO:0000313" key="2">
    <source>
        <dbReference type="Proteomes" id="UP000030745"/>
    </source>
</evidence>
<evidence type="ECO:0000313" key="1">
    <source>
        <dbReference type="EMBL" id="KDO16167.1"/>
    </source>
</evidence>
<dbReference type="Proteomes" id="UP000030745">
    <property type="component" value="Unassembled WGS sequence"/>
</dbReference>
<organism evidence="1 2">
    <name type="scientific">Saprolegnia parasitica (strain CBS 223.65)</name>
    <dbReference type="NCBI Taxonomy" id="695850"/>
    <lineage>
        <taxon>Eukaryota</taxon>
        <taxon>Sar</taxon>
        <taxon>Stramenopiles</taxon>
        <taxon>Oomycota</taxon>
        <taxon>Saprolegniomycetes</taxon>
        <taxon>Saprolegniales</taxon>
        <taxon>Saprolegniaceae</taxon>
        <taxon>Saprolegnia</taxon>
    </lineage>
</organism>
<name>A0A067BN92_SAPPC</name>
<dbReference type="EMBL" id="KK584292">
    <property type="protein sequence ID" value="KDO16167.1"/>
    <property type="molecule type" value="Genomic_DNA"/>
</dbReference>
<dbReference type="AlphaFoldDB" id="A0A067BN92"/>
<dbReference type="VEuPathDB" id="FungiDB:SPRG_18296"/>
<dbReference type="OrthoDB" id="65987at2759"/>